<feature type="domain" description="THIF-type NAD/FAD binding fold" evidence="1">
    <location>
        <begin position="9"/>
        <end position="259"/>
    </location>
</feature>
<dbReference type="InterPro" id="IPR035985">
    <property type="entry name" value="Ubiquitin-activating_enz"/>
</dbReference>
<keyword evidence="2" id="KW-0548">Nucleotidyltransferase</keyword>
<dbReference type="GO" id="GO:0061503">
    <property type="term" value="F:tRNA threonylcarbamoyladenosine dehydratase"/>
    <property type="evidence" value="ECO:0007669"/>
    <property type="project" value="TreeGrafter"/>
</dbReference>
<dbReference type="GO" id="GO:0061504">
    <property type="term" value="P:cyclic threonylcarbamoyladenosine biosynthetic process"/>
    <property type="evidence" value="ECO:0007669"/>
    <property type="project" value="TreeGrafter"/>
</dbReference>
<gene>
    <name evidence="2" type="ORF">DXV75_01745</name>
</gene>
<dbReference type="InterPro" id="IPR000594">
    <property type="entry name" value="ThiF_NAD_FAD-bd"/>
</dbReference>
<dbReference type="Proteomes" id="UP000256561">
    <property type="component" value="Unassembled WGS sequence"/>
</dbReference>
<evidence type="ECO:0000313" key="2">
    <source>
        <dbReference type="EMBL" id="RDV29208.1"/>
    </source>
</evidence>
<dbReference type="CDD" id="cd01483">
    <property type="entry name" value="E1_enzyme_family"/>
    <property type="match status" value="1"/>
</dbReference>
<dbReference type="InterPro" id="IPR045886">
    <property type="entry name" value="ThiF/MoeB/HesA"/>
</dbReference>
<dbReference type="GO" id="GO:0016779">
    <property type="term" value="F:nucleotidyltransferase activity"/>
    <property type="evidence" value="ECO:0007669"/>
    <property type="project" value="UniProtKB-KW"/>
</dbReference>
<evidence type="ECO:0000259" key="1">
    <source>
        <dbReference type="Pfam" id="PF00899"/>
    </source>
</evidence>
<dbReference type="Pfam" id="PF00899">
    <property type="entry name" value="ThiF"/>
    <property type="match status" value="1"/>
</dbReference>
<sequence length="285" mass="31922">MFNYEDAFSRNIGWLTAKEQQILRNKKVAIAGAGGVGFEHAVTLARLGISRFAIADFDEFEVHNMNRQAGAFMSTVEQPKNSVLARTLRDINPECEISEFPLGIHADNLDDFLRNADLFIDGLDFFTIDIRERVFTRCHEKGIPALTAAPLGMGVSLLTFMPGKMSFNDYFDMSEVSSLEEKCIKFLVGLSPFMLQRPYLVDPTAANFREHRGPSTPMAVKLCAGVTATNALKILLKRGKVPAAPHGLHFDAYRNKFKRSYLPFGNRGPLQKLKYRIAKSIVLKD</sequence>
<proteinExistence type="predicted"/>
<dbReference type="PANTHER" id="PTHR43267:SF1">
    <property type="entry name" value="TRNA THREONYLCARBAMOYLADENOSINE DEHYDRATASE"/>
    <property type="match status" value="1"/>
</dbReference>
<evidence type="ECO:0000313" key="3">
    <source>
        <dbReference type="Proteomes" id="UP000256561"/>
    </source>
</evidence>
<dbReference type="OrthoDB" id="272552at2"/>
<dbReference type="RefSeq" id="WP_115591498.1">
    <property type="nucleotide sequence ID" value="NZ_QRHA01000001.1"/>
</dbReference>
<name>A0A3D8MG56_9ALTE</name>
<reference evidence="3" key="1">
    <citation type="submission" date="2018-08" db="EMBL/GenBank/DDBJ databases">
        <authorList>
            <person name="Zhang J."/>
            <person name="Du Z.-J."/>
        </authorList>
    </citation>
    <scope>NUCLEOTIDE SEQUENCE [LARGE SCALE GENOMIC DNA]</scope>
    <source>
        <strain evidence="3">KCTC 52655</strain>
    </source>
</reference>
<comment type="caution">
    <text evidence="2">The sequence shown here is derived from an EMBL/GenBank/DDBJ whole genome shotgun (WGS) entry which is preliminary data.</text>
</comment>
<protein>
    <submittedName>
        <fullName evidence="2">ThiF family adenylyltransferase</fullName>
    </submittedName>
</protein>
<dbReference type="AlphaFoldDB" id="A0A3D8MG56"/>
<organism evidence="2 3">
    <name type="scientific">Alteromonas aestuariivivens</name>
    <dbReference type="NCBI Taxonomy" id="1938339"/>
    <lineage>
        <taxon>Bacteria</taxon>
        <taxon>Pseudomonadati</taxon>
        <taxon>Pseudomonadota</taxon>
        <taxon>Gammaproteobacteria</taxon>
        <taxon>Alteromonadales</taxon>
        <taxon>Alteromonadaceae</taxon>
        <taxon>Alteromonas/Salinimonas group</taxon>
        <taxon>Alteromonas</taxon>
    </lineage>
</organism>
<keyword evidence="3" id="KW-1185">Reference proteome</keyword>
<dbReference type="GO" id="GO:0008641">
    <property type="term" value="F:ubiquitin-like modifier activating enzyme activity"/>
    <property type="evidence" value="ECO:0007669"/>
    <property type="project" value="InterPro"/>
</dbReference>
<dbReference type="SUPFAM" id="SSF69572">
    <property type="entry name" value="Activating enzymes of the ubiquitin-like proteins"/>
    <property type="match status" value="1"/>
</dbReference>
<dbReference type="PANTHER" id="PTHR43267">
    <property type="entry name" value="TRNA THREONYLCARBAMOYLADENOSINE DEHYDRATASE"/>
    <property type="match status" value="1"/>
</dbReference>
<keyword evidence="2" id="KW-0808">Transferase</keyword>
<dbReference type="EMBL" id="QRHA01000001">
    <property type="protein sequence ID" value="RDV29208.1"/>
    <property type="molecule type" value="Genomic_DNA"/>
</dbReference>
<dbReference type="NCBIfam" id="NF006077">
    <property type="entry name" value="PRK08223.1"/>
    <property type="match status" value="1"/>
</dbReference>
<accession>A0A3D8MG56</accession>
<dbReference type="Gene3D" id="3.40.50.720">
    <property type="entry name" value="NAD(P)-binding Rossmann-like Domain"/>
    <property type="match status" value="1"/>
</dbReference>